<dbReference type="Proteomes" id="UP000183832">
    <property type="component" value="Unassembled WGS sequence"/>
</dbReference>
<dbReference type="Pfam" id="PF10188">
    <property type="entry name" value="Oscp1"/>
    <property type="match status" value="1"/>
</dbReference>
<gene>
    <name evidence="1" type="primary">putative Protein OSCP1</name>
    <name evidence="1" type="ORF">CLUMA_CG003675</name>
</gene>
<accession>A0A1J1HQX9</accession>
<dbReference type="EMBL" id="CVRI01000015">
    <property type="protein sequence ID" value="CRK89946.1"/>
    <property type="molecule type" value="Genomic_DNA"/>
</dbReference>
<dbReference type="PANTHER" id="PTHR21439:SF0">
    <property type="entry name" value="PROTEIN OSCP1"/>
    <property type="match status" value="1"/>
</dbReference>
<dbReference type="STRING" id="568069.A0A1J1HQX9"/>
<dbReference type="PANTHER" id="PTHR21439">
    <property type="entry name" value="OXIDORED-NITRO DOMAIN-CONTAINING PROTEIN"/>
    <property type="match status" value="1"/>
</dbReference>
<protein>
    <submittedName>
        <fullName evidence="1">CLUMA_CG003675, isoform A</fullName>
    </submittedName>
</protein>
<dbReference type="GO" id="GO:0005737">
    <property type="term" value="C:cytoplasm"/>
    <property type="evidence" value="ECO:0007669"/>
    <property type="project" value="TreeGrafter"/>
</dbReference>
<name>A0A1J1HQX9_9DIPT</name>
<evidence type="ECO:0000313" key="1">
    <source>
        <dbReference type="EMBL" id="CRK89946.1"/>
    </source>
</evidence>
<organism evidence="1 2">
    <name type="scientific">Clunio marinus</name>
    <dbReference type="NCBI Taxonomy" id="568069"/>
    <lineage>
        <taxon>Eukaryota</taxon>
        <taxon>Metazoa</taxon>
        <taxon>Ecdysozoa</taxon>
        <taxon>Arthropoda</taxon>
        <taxon>Hexapoda</taxon>
        <taxon>Insecta</taxon>
        <taxon>Pterygota</taxon>
        <taxon>Neoptera</taxon>
        <taxon>Endopterygota</taxon>
        <taxon>Diptera</taxon>
        <taxon>Nematocera</taxon>
        <taxon>Chironomoidea</taxon>
        <taxon>Chironomidae</taxon>
        <taxon>Clunio</taxon>
    </lineage>
</organism>
<dbReference type="OrthoDB" id="2157380at2759"/>
<evidence type="ECO:0000313" key="2">
    <source>
        <dbReference type="Proteomes" id="UP000183832"/>
    </source>
</evidence>
<dbReference type="InterPro" id="IPR019332">
    <property type="entry name" value="OSCP1"/>
</dbReference>
<reference evidence="1 2" key="1">
    <citation type="submission" date="2015-04" db="EMBL/GenBank/DDBJ databases">
        <authorList>
            <person name="Syromyatnikov M.Y."/>
            <person name="Popov V.N."/>
        </authorList>
    </citation>
    <scope>NUCLEOTIDE SEQUENCE [LARGE SCALE GENOMIC DNA]</scope>
</reference>
<proteinExistence type="predicted"/>
<dbReference type="GO" id="GO:0005886">
    <property type="term" value="C:plasma membrane"/>
    <property type="evidence" value="ECO:0007669"/>
    <property type="project" value="TreeGrafter"/>
</dbReference>
<dbReference type="AlphaFoldDB" id="A0A1J1HQX9"/>
<keyword evidence="2" id="KW-1185">Reference proteome</keyword>
<sequence length="310" mass="36082">MTLPNLFLLINLGCEMLYIIDQRLTAQNIAKDKSALVLREVTMALLSPQFFQYIMTTFTEELISISQVRILLADIACCSLMRLDMQSLDKLLDLMIMVFKWQMFLLSNPDELLNVTFRHLNGIGKLIPEQGKMISIDQANQFFFTHWNELGEEQRCGTVKKLQKFLSPFNVRISLLMRMRLQLRDGSFVDKITGSSNDFFRYYVNNLGENIYEKINHFPQCQIVEAKSSKENMKGEIDCLFRQFNVMITEDQDEKETAKASNEIQNEVKIQNTTLDELRKKCKFDDIEEAPPVYEDNFEELLSMIDGNSK</sequence>